<reference evidence="2" key="1">
    <citation type="submission" date="2012-07" db="EMBL/GenBank/DDBJ databases">
        <title>Genome of the Chinese tree shrew, a rising model animal genetically related to primates.</title>
        <authorList>
            <person name="Zhang G."/>
            <person name="Fan Y."/>
            <person name="Yao Y."/>
            <person name="Huang Z."/>
        </authorList>
    </citation>
    <scope>NUCLEOTIDE SEQUENCE [LARGE SCALE GENOMIC DNA]</scope>
</reference>
<protein>
    <submittedName>
        <fullName evidence="1">Uncharacterized protein</fullName>
    </submittedName>
</protein>
<dbReference type="AlphaFoldDB" id="L9L1F3"/>
<dbReference type="EMBL" id="KB320563">
    <property type="protein sequence ID" value="ELW68574.1"/>
    <property type="molecule type" value="Genomic_DNA"/>
</dbReference>
<reference evidence="2" key="2">
    <citation type="journal article" date="2013" name="Nat. Commun.">
        <title>Genome of the Chinese tree shrew.</title>
        <authorList>
            <person name="Fan Y."/>
            <person name="Huang Z.Y."/>
            <person name="Cao C.C."/>
            <person name="Chen C.S."/>
            <person name="Chen Y.X."/>
            <person name="Fan D.D."/>
            <person name="He J."/>
            <person name="Hou H.L."/>
            <person name="Hu L."/>
            <person name="Hu X.T."/>
            <person name="Jiang X.T."/>
            <person name="Lai R."/>
            <person name="Lang Y.S."/>
            <person name="Liang B."/>
            <person name="Liao S.G."/>
            <person name="Mu D."/>
            <person name="Ma Y.Y."/>
            <person name="Niu Y.Y."/>
            <person name="Sun X.Q."/>
            <person name="Xia J.Q."/>
            <person name="Xiao J."/>
            <person name="Xiong Z.Q."/>
            <person name="Xu L."/>
            <person name="Yang L."/>
            <person name="Zhang Y."/>
            <person name="Zhao W."/>
            <person name="Zhao X.D."/>
            <person name="Zheng Y.T."/>
            <person name="Zhou J.M."/>
            <person name="Zhu Y.B."/>
            <person name="Zhang G.J."/>
            <person name="Wang J."/>
            <person name="Yao Y.G."/>
        </authorList>
    </citation>
    <scope>NUCLEOTIDE SEQUENCE [LARGE SCALE GENOMIC DNA]</scope>
</reference>
<keyword evidence="2" id="KW-1185">Reference proteome</keyword>
<name>L9L1F3_TUPCH</name>
<dbReference type="Proteomes" id="UP000011518">
    <property type="component" value="Unassembled WGS sequence"/>
</dbReference>
<dbReference type="InParanoid" id="L9L1F3"/>
<proteinExistence type="predicted"/>
<sequence length="72" mass="7487">MKLPLAAVRSWPGDSAALGLRVPICGTALTSPRPCLRHVLGLLVGLGVSKRHKGLLGMQLLSRVAGENTGMS</sequence>
<evidence type="ECO:0000313" key="2">
    <source>
        <dbReference type="Proteomes" id="UP000011518"/>
    </source>
</evidence>
<evidence type="ECO:0000313" key="1">
    <source>
        <dbReference type="EMBL" id="ELW68574.1"/>
    </source>
</evidence>
<gene>
    <name evidence="1" type="ORF">TREES_T100008764</name>
</gene>
<organism evidence="1 2">
    <name type="scientific">Tupaia chinensis</name>
    <name type="common">Chinese tree shrew</name>
    <name type="synonym">Tupaia belangeri chinensis</name>
    <dbReference type="NCBI Taxonomy" id="246437"/>
    <lineage>
        <taxon>Eukaryota</taxon>
        <taxon>Metazoa</taxon>
        <taxon>Chordata</taxon>
        <taxon>Craniata</taxon>
        <taxon>Vertebrata</taxon>
        <taxon>Euteleostomi</taxon>
        <taxon>Mammalia</taxon>
        <taxon>Eutheria</taxon>
        <taxon>Euarchontoglires</taxon>
        <taxon>Scandentia</taxon>
        <taxon>Tupaiidae</taxon>
        <taxon>Tupaia</taxon>
    </lineage>
</organism>
<accession>L9L1F3</accession>